<evidence type="ECO:0000313" key="2">
    <source>
        <dbReference type="EMBL" id="KAG2180544.1"/>
    </source>
</evidence>
<dbReference type="Proteomes" id="UP000612746">
    <property type="component" value="Unassembled WGS sequence"/>
</dbReference>
<keyword evidence="1" id="KW-1133">Transmembrane helix</keyword>
<feature type="transmembrane region" description="Helical" evidence="1">
    <location>
        <begin position="20"/>
        <end position="45"/>
    </location>
</feature>
<organism evidence="2 3">
    <name type="scientific">Umbelopsis vinacea</name>
    <dbReference type="NCBI Taxonomy" id="44442"/>
    <lineage>
        <taxon>Eukaryota</taxon>
        <taxon>Fungi</taxon>
        <taxon>Fungi incertae sedis</taxon>
        <taxon>Mucoromycota</taxon>
        <taxon>Mucoromycotina</taxon>
        <taxon>Umbelopsidomycetes</taxon>
        <taxon>Umbelopsidales</taxon>
        <taxon>Umbelopsidaceae</taxon>
        <taxon>Umbelopsis</taxon>
    </lineage>
</organism>
<evidence type="ECO:0000256" key="1">
    <source>
        <dbReference type="SAM" id="Phobius"/>
    </source>
</evidence>
<sequence>MFSVFVYDTDLENGVGLEIVISLSCMNLFLVYGGVVMGCALSAYASEEACHTSSYHHGVVQKVSQLFVARAERNFYTSSTKLELD</sequence>
<keyword evidence="1" id="KW-0472">Membrane</keyword>
<accession>A0A8H7PW31</accession>
<comment type="caution">
    <text evidence="2">The sequence shown here is derived from an EMBL/GenBank/DDBJ whole genome shotgun (WGS) entry which is preliminary data.</text>
</comment>
<name>A0A8H7PW31_9FUNG</name>
<protein>
    <submittedName>
        <fullName evidence="2">Uncharacterized protein</fullName>
    </submittedName>
</protein>
<gene>
    <name evidence="2" type="ORF">INT44_003548</name>
</gene>
<dbReference type="AlphaFoldDB" id="A0A8H7PW31"/>
<dbReference type="EMBL" id="JAEPRA010000009">
    <property type="protein sequence ID" value="KAG2180544.1"/>
    <property type="molecule type" value="Genomic_DNA"/>
</dbReference>
<evidence type="ECO:0000313" key="3">
    <source>
        <dbReference type="Proteomes" id="UP000612746"/>
    </source>
</evidence>
<keyword evidence="1" id="KW-0812">Transmembrane</keyword>
<proteinExistence type="predicted"/>
<keyword evidence="3" id="KW-1185">Reference proteome</keyword>
<reference evidence="2" key="1">
    <citation type="submission" date="2020-12" db="EMBL/GenBank/DDBJ databases">
        <title>Metabolic potential, ecology and presence of endohyphal bacteria is reflected in genomic diversity of Mucoromycotina.</title>
        <authorList>
            <person name="Muszewska A."/>
            <person name="Okrasinska A."/>
            <person name="Steczkiewicz K."/>
            <person name="Drgas O."/>
            <person name="Orlowska M."/>
            <person name="Perlinska-Lenart U."/>
            <person name="Aleksandrzak-Piekarczyk T."/>
            <person name="Szatraj K."/>
            <person name="Zielenkiewicz U."/>
            <person name="Pilsyk S."/>
            <person name="Malc E."/>
            <person name="Mieczkowski P."/>
            <person name="Kruszewska J.S."/>
            <person name="Biernat P."/>
            <person name="Pawlowska J."/>
        </authorList>
    </citation>
    <scope>NUCLEOTIDE SEQUENCE</scope>
    <source>
        <strain evidence="2">WA0000051536</strain>
    </source>
</reference>